<dbReference type="Pfam" id="PF00795">
    <property type="entry name" value="CN_hydrolase"/>
    <property type="match status" value="1"/>
</dbReference>
<sequence length="262" mass="30376">MDSNHSLRVSMIQAPIVWEDRTENVAYYGKLLHGLTGKTDLAVLPELFTTGLSMRVHDLSEPVDGKTIASVKQWAREYGFAVAGSFIASEEGRFYNRAFFITPDGREYYYDKRHLFRMAGEDRSFSAGDKRLILDYRGWKICPMVCYDLRFPVWSRNVNNEYDVLIYVANWVSVRRDVWKTLLHARAIENMVYVCGVNRVGVDGREFAYHGSSRIYTPKGEKLVDAGEEEETIVTCTLEREPLDTLREKFPVWRDADQFDIR</sequence>
<keyword evidence="2 7" id="KW-0378">Hydrolase</keyword>
<evidence type="ECO:0000313" key="7">
    <source>
        <dbReference type="EMBL" id="SCQ24805.1"/>
    </source>
</evidence>
<comment type="similarity">
    <text evidence="1">Belongs to the carbon-nitrogen hydrolase superfamily. NIT1/NIT2 family.</text>
</comment>
<reference evidence="7 8" key="1">
    <citation type="submission" date="2016-09" db="EMBL/GenBank/DDBJ databases">
        <authorList>
            <person name="Capua I."/>
            <person name="De Benedictis P."/>
            <person name="Joannis T."/>
            <person name="Lombin L.H."/>
            <person name="Cattoli G."/>
        </authorList>
    </citation>
    <scope>NUCLEOTIDE SEQUENCE [LARGE SCALE GENOMIC DNA]</scope>
    <source>
        <strain evidence="7 8">UB20</strain>
    </source>
</reference>
<dbReference type="EMBL" id="FMMM01000086">
    <property type="protein sequence ID" value="SCQ24805.1"/>
    <property type="molecule type" value="Genomic_DNA"/>
</dbReference>
<dbReference type="InterPro" id="IPR003010">
    <property type="entry name" value="C-N_Hydrolase"/>
</dbReference>
<name>A0A1D3UXH3_TANFO</name>
<dbReference type="SUPFAM" id="SSF56317">
    <property type="entry name" value="Carbon-nitrogen hydrolase"/>
    <property type="match status" value="1"/>
</dbReference>
<dbReference type="InterPro" id="IPR052737">
    <property type="entry name" value="Omega-amidase_YafV"/>
</dbReference>
<dbReference type="Gene3D" id="3.60.110.10">
    <property type="entry name" value="Carbon-nitrogen hydrolase"/>
    <property type="match status" value="1"/>
</dbReference>
<dbReference type="EC" id="3.5.1.3" evidence="3"/>
<protein>
    <recommendedName>
        <fullName evidence="5">Omega-amidase YafV</fullName>
        <ecNumber evidence="3">3.5.1.3</ecNumber>
    </recommendedName>
</protein>
<dbReference type="InterPro" id="IPR036526">
    <property type="entry name" value="C-N_Hydrolase_sf"/>
</dbReference>
<evidence type="ECO:0000256" key="5">
    <source>
        <dbReference type="ARBA" id="ARBA00072139"/>
    </source>
</evidence>
<dbReference type="GO" id="GO:0050152">
    <property type="term" value="F:omega-amidase activity"/>
    <property type="evidence" value="ECO:0007669"/>
    <property type="project" value="UniProtKB-EC"/>
</dbReference>
<accession>A0A1D3UXH3</accession>
<dbReference type="CDD" id="cd07575">
    <property type="entry name" value="Xc-1258_like"/>
    <property type="match status" value="1"/>
</dbReference>
<dbReference type="Proteomes" id="UP000182057">
    <property type="component" value="Unassembled WGS sequence"/>
</dbReference>
<dbReference type="PANTHER" id="PTHR47799:SF1">
    <property type="entry name" value="OMEGA-AMIDASE YAFV"/>
    <property type="match status" value="1"/>
</dbReference>
<dbReference type="FunFam" id="3.60.110.10:FF:000004">
    <property type="entry name" value="Carbon-nitrogen hydrolase"/>
    <property type="match status" value="1"/>
</dbReference>
<evidence type="ECO:0000256" key="2">
    <source>
        <dbReference type="ARBA" id="ARBA00022801"/>
    </source>
</evidence>
<comment type="catalytic activity">
    <reaction evidence="4">
        <text>a monoamide of a dicarboxylate + H2O = a dicarboxylate + NH4(+)</text>
        <dbReference type="Rhea" id="RHEA:11716"/>
        <dbReference type="ChEBI" id="CHEBI:15377"/>
        <dbReference type="ChEBI" id="CHEBI:28938"/>
        <dbReference type="ChEBI" id="CHEBI:28965"/>
        <dbReference type="ChEBI" id="CHEBI:77450"/>
        <dbReference type="EC" id="3.5.1.3"/>
    </reaction>
</comment>
<evidence type="ECO:0000256" key="4">
    <source>
        <dbReference type="ARBA" id="ARBA00052904"/>
    </source>
</evidence>
<evidence type="ECO:0000256" key="1">
    <source>
        <dbReference type="ARBA" id="ARBA00010613"/>
    </source>
</evidence>
<gene>
    <name evidence="7" type="primary">ramA</name>
    <name evidence="7" type="ORF">TFUB20_02695</name>
</gene>
<dbReference type="NCBIfam" id="NF007757">
    <property type="entry name" value="PRK10438.1"/>
    <property type="match status" value="1"/>
</dbReference>
<evidence type="ECO:0000313" key="8">
    <source>
        <dbReference type="Proteomes" id="UP000182057"/>
    </source>
</evidence>
<evidence type="ECO:0000256" key="3">
    <source>
        <dbReference type="ARBA" id="ARBA00039118"/>
    </source>
</evidence>
<organism evidence="7 8">
    <name type="scientific">Tannerella forsythia</name>
    <name type="common">Bacteroides forsythus</name>
    <dbReference type="NCBI Taxonomy" id="28112"/>
    <lineage>
        <taxon>Bacteria</taxon>
        <taxon>Pseudomonadati</taxon>
        <taxon>Bacteroidota</taxon>
        <taxon>Bacteroidia</taxon>
        <taxon>Bacteroidales</taxon>
        <taxon>Tannerellaceae</taxon>
        <taxon>Tannerella</taxon>
    </lineage>
</organism>
<proteinExistence type="inferred from homology"/>
<dbReference type="RefSeq" id="WP_074450344.1">
    <property type="nucleotide sequence ID" value="NZ_FMMM01000086.1"/>
</dbReference>
<dbReference type="AlphaFoldDB" id="A0A1D3UXH3"/>
<evidence type="ECO:0000259" key="6">
    <source>
        <dbReference type="PROSITE" id="PS50263"/>
    </source>
</evidence>
<dbReference type="PROSITE" id="PS50263">
    <property type="entry name" value="CN_HYDROLASE"/>
    <property type="match status" value="1"/>
</dbReference>
<dbReference type="GO" id="GO:0106008">
    <property type="term" value="F:2-oxoglutaramate amidase activity"/>
    <property type="evidence" value="ECO:0007669"/>
    <property type="project" value="TreeGrafter"/>
</dbReference>
<dbReference type="OrthoDB" id="9811121at2"/>
<feature type="domain" description="CN hydrolase" evidence="6">
    <location>
        <begin position="7"/>
        <end position="240"/>
    </location>
</feature>
<dbReference type="PANTHER" id="PTHR47799">
    <property type="entry name" value="OMEGA-AMIDASE YAFV"/>
    <property type="match status" value="1"/>
</dbReference>